<evidence type="ECO:0000313" key="2">
    <source>
        <dbReference type="EMBL" id="TQM35876.1"/>
    </source>
</evidence>
<dbReference type="GO" id="GO:0016646">
    <property type="term" value="F:oxidoreductase activity, acting on the CH-NH group of donors, NAD or NADP as acceptor"/>
    <property type="evidence" value="ECO:0007669"/>
    <property type="project" value="TreeGrafter"/>
</dbReference>
<accession>A0A543FQ17</accession>
<comment type="caution">
    <text evidence="2">The sequence shown here is derived from an EMBL/GenBank/DDBJ whole genome shotgun (WGS) entry which is preliminary data.</text>
</comment>
<gene>
    <name evidence="2" type="ORF">FB388_7321</name>
</gene>
<dbReference type="InterPro" id="IPR036291">
    <property type="entry name" value="NAD(P)-bd_dom_sf"/>
</dbReference>
<dbReference type="Gene3D" id="3.40.50.720">
    <property type="entry name" value="NAD(P)-binding Rossmann-like Domain"/>
    <property type="match status" value="1"/>
</dbReference>
<proteinExistence type="predicted"/>
<dbReference type="Pfam" id="PF13460">
    <property type="entry name" value="NAD_binding_10"/>
    <property type="match status" value="1"/>
</dbReference>
<reference evidence="2 3" key="1">
    <citation type="submission" date="2019-06" db="EMBL/GenBank/DDBJ databases">
        <title>Sequencing the genomes of 1000 actinobacteria strains.</title>
        <authorList>
            <person name="Klenk H.-P."/>
        </authorList>
    </citation>
    <scope>NUCLEOTIDE SEQUENCE [LARGE SCALE GENOMIC DNA]</scope>
    <source>
        <strain evidence="2 3">DSM 45511</strain>
    </source>
</reference>
<dbReference type="InterPro" id="IPR016040">
    <property type="entry name" value="NAD(P)-bd_dom"/>
</dbReference>
<keyword evidence="3" id="KW-1185">Reference proteome</keyword>
<feature type="domain" description="NAD(P)-binding" evidence="1">
    <location>
        <begin position="8"/>
        <end position="199"/>
    </location>
</feature>
<dbReference type="InterPro" id="IPR051606">
    <property type="entry name" value="Polyketide_Oxido-like"/>
</dbReference>
<dbReference type="RefSeq" id="WP_142107172.1">
    <property type="nucleotide sequence ID" value="NZ_VFPH01000003.1"/>
</dbReference>
<evidence type="ECO:0000313" key="3">
    <source>
        <dbReference type="Proteomes" id="UP000319818"/>
    </source>
</evidence>
<name>A0A543FQ17_9PSEU</name>
<dbReference type="Proteomes" id="UP000319818">
    <property type="component" value="Unassembled WGS sequence"/>
</dbReference>
<dbReference type="AlphaFoldDB" id="A0A543FQ17"/>
<dbReference type="OrthoDB" id="3191258at2"/>
<dbReference type="EMBL" id="VFPH01000003">
    <property type="protein sequence ID" value="TQM35876.1"/>
    <property type="molecule type" value="Genomic_DNA"/>
</dbReference>
<protein>
    <recommendedName>
        <fullName evidence="1">NAD(P)-binding domain-containing protein</fullName>
    </recommendedName>
</protein>
<sequence length="211" mass="21477">MGKIVVFGAGGRAGRKVVAEAAARGHTVTAVMRTPDTRLADRHVTVVAGDVTDAASVAAAATGHDAAITTAARLDVPAVDFYTAATRALVTGLTGAGVSRLVLAGIGPALEAAPGRRMLDDPAFPPDHRAFALGHVAQLDVLADAPLDWVVLAPPPVFLDEAAERTGRYRTGGTALLEPAPDSFSYADLAVALVDEADSPRHHGALVAVGP</sequence>
<evidence type="ECO:0000259" key="1">
    <source>
        <dbReference type="Pfam" id="PF13460"/>
    </source>
</evidence>
<dbReference type="PANTHER" id="PTHR43355:SF2">
    <property type="entry name" value="FLAVIN REDUCTASE (NADPH)"/>
    <property type="match status" value="1"/>
</dbReference>
<organism evidence="2 3">
    <name type="scientific">Pseudonocardia cypriaca</name>
    <dbReference type="NCBI Taxonomy" id="882449"/>
    <lineage>
        <taxon>Bacteria</taxon>
        <taxon>Bacillati</taxon>
        <taxon>Actinomycetota</taxon>
        <taxon>Actinomycetes</taxon>
        <taxon>Pseudonocardiales</taxon>
        <taxon>Pseudonocardiaceae</taxon>
        <taxon>Pseudonocardia</taxon>
    </lineage>
</organism>
<dbReference type="PANTHER" id="PTHR43355">
    <property type="entry name" value="FLAVIN REDUCTASE (NADPH)"/>
    <property type="match status" value="1"/>
</dbReference>
<dbReference type="SUPFAM" id="SSF51735">
    <property type="entry name" value="NAD(P)-binding Rossmann-fold domains"/>
    <property type="match status" value="1"/>
</dbReference>